<dbReference type="EMBL" id="JANBUP010001363">
    <property type="protein sequence ID" value="KAJ2806239.1"/>
    <property type="molecule type" value="Genomic_DNA"/>
</dbReference>
<gene>
    <name evidence="1" type="ORF">H4S07_003847</name>
</gene>
<keyword evidence="2" id="KW-1185">Reference proteome</keyword>
<proteinExistence type="predicted"/>
<dbReference type="Proteomes" id="UP001140096">
    <property type="component" value="Unassembled WGS sequence"/>
</dbReference>
<comment type="caution">
    <text evidence="1">The sequence shown here is derived from an EMBL/GenBank/DDBJ whole genome shotgun (WGS) entry which is preliminary data.</text>
</comment>
<reference evidence="1" key="1">
    <citation type="submission" date="2022-07" db="EMBL/GenBank/DDBJ databases">
        <title>Phylogenomic reconstructions and comparative analyses of Kickxellomycotina fungi.</title>
        <authorList>
            <person name="Reynolds N.K."/>
            <person name="Stajich J.E."/>
            <person name="Barry K."/>
            <person name="Grigoriev I.V."/>
            <person name="Crous P."/>
            <person name="Smith M.E."/>
        </authorList>
    </citation>
    <scope>NUCLEOTIDE SEQUENCE</scope>
    <source>
        <strain evidence="1">CBS 102833</strain>
    </source>
</reference>
<name>A0ACC1LEZ3_9FUNG</name>
<evidence type="ECO:0000313" key="2">
    <source>
        <dbReference type="Proteomes" id="UP001140096"/>
    </source>
</evidence>
<evidence type="ECO:0000313" key="1">
    <source>
        <dbReference type="EMBL" id="KAJ2806239.1"/>
    </source>
</evidence>
<sequence length="637" mass="70425">MWDDGPRYGHQQGTYMDYDSFDSQNDAHMHDPEHTYGGIRQLVQTSATSARDHVNANPYATLHTINRELMELGLPSPLQLPAQPEYLEDNQRVVECLVALLQQRKRDVGFREAMDDELRKAMGEEDVLRATVARLERELDAAQREAAMNRVHWQEAERLQGEGEAARKKLAAELRTTRSNAAMVKAQFVNDGRKRELEAAKLKDRLQKLITDKHRTCKVNVELTNPLRTGRAGDSVARGEKLMDDLLRRYNAREAELVARVEELEDLVRQLDLALAQLCSEVGVDADESGNDPTTRALALVDRVRAGYQRAVAAKPAAVDPAEIARRDQQITALEGEIVALRGELEEMRAVVEEQRRVVEMAASRAFRAPVAETPPPQAAVDHEALRRERRQLEEERQRFTHAAIELGNERGELQRERLEFEARKTARGTAELLDALPPTPQWMRGLDQAQATPLLLNQLQSMLQGTPTNQLLASMMLTAAATPQPAARQPEEEFPDIDTNHLLSPASGTAPSATAARSARSSASSLAPTPGKVPARTPVDVRSARAPRVCTRPGCAAHAPHSHDDATPAMELKPPVPRFRRPESSSSPASRSPSRQEPAPRSLQRRPPPPANASTATRASANAATSSRSHAANIFK</sequence>
<organism evidence="1 2">
    <name type="scientific">Coemansia furcata</name>
    <dbReference type="NCBI Taxonomy" id="417177"/>
    <lineage>
        <taxon>Eukaryota</taxon>
        <taxon>Fungi</taxon>
        <taxon>Fungi incertae sedis</taxon>
        <taxon>Zoopagomycota</taxon>
        <taxon>Kickxellomycotina</taxon>
        <taxon>Kickxellomycetes</taxon>
        <taxon>Kickxellales</taxon>
        <taxon>Kickxellaceae</taxon>
        <taxon>Coemansia</taxon>
    </lineage>
</organism>
<accession>A0ACC1LEZ3</accession>
<protein>
    <submittedName>
        <fullName evidence="1">Uncharacterized protein</fullName>
    </submittedName>
</protein>